<accession>A0AAN8FI08</accession>
<reference evidence="1 2" key="1">
    <citation type="submission" date="2019-10" db="EMBL/GenBank/DDBJ databases">
        <title>Assembly and Annotation for the nematode Trichostrongylus colubriformis.</title>
        <authorList>
            <person name="Martin J."/>
        </authorList>
    </citation>
    <scope>NUCLEOTIDE SEQUENCE [LARGE SCALE GENOMIC DNA]</scope>
    <source>
        <strain evidence="1">G859</strain>
        <tissue evidence="1">Whole worm</tissue>
    </source>
</reference>
<protein>
    <submittedName>
        <fullName evidence="1">Uncharacterized protein</fullName>
    </submittedName>
</protein>
<dbReference type="EMBL" id="WIXE01007638">
    <property type="protein sequence ID" value="KAK5980241.1"/>
    <property type="molecule type" value="Genomic_DNA"/>
</dbReference>
<proteinExistence type="predicted"/>
<sequence>MCVFTTKAEKTQMFKWLQLAVIFSVVLQLTMGDYGSMEELSRKSVVDLARIFRSNPEAMARFQKLFGENLNGDVGRLSNLQRLG</sequence>
<comment type="caution">
    <text evidence="1">The sequence shown here is derived from an EMBL/GenBank/DDBJ whole genome shotgun (WGS) entry which is preliminary data.</text>
</comment>
<keyword evidence="2" id="KW-1185">Reference proteome</keyword>
<evidence type="ECO:0000313" key="2">
    <source>
        <dbReference type="Proteomes" id="UP001331761"/>
    </source>
</evidence>
<name>A0AAN8FI08_TRICO</name>
<gene>
    <name evidence="1" type="ORF">GCK32_007303</name>
</gene>
<organism evidence="1 2">
    <name type="scientific">Trichostrongylus colubriformis</name>
    <name type="common">Black scour worm</name>
    <dbReference type="NCBI Taxonomy" id="6319"/>
    <lineage>
        <taxon>Eukaryota</taxon>
        <taxon>Metazoa</taxon>
        <taxon>Ecdysozoa</taxon>
        <taxon>Nematoda</taxon>
        <taxon>Chromadorea</taxon>
        <taxon>Rhabditida</taxon>
        <taxon>Rhabditina</taxon>
        <taxon>Rhabditomorpha</taxon>
        <taxon>Strongyloidea</taxon>
        <taxon>Trichostrongylidae</taxon>
        <taxon>Trichostrongylus</taxon>
    </lineage>
</organism>
<dbReference type="AlphaFoldDB" id="A0AAN8FI08"/>
<evidence type="ECO:0000313" key="1">
    <source>
        <dbReference type="EMBL" id="KAK5980241.1"/>
    </source>
</evidence>
<dbReference type="Proteomes" id="UP001331761">
    <property type="component" value="Unassembled WGS sequence"/>
</dbReference>